<sequence>MSLGSPAVPSPGHDTPASEASDDSSKADDSSPLSSPSSSKESPPTTGSAVVPPSPYPTLTPMSAPPVGAASFPSLKLSHGSLDSPLSAGINSPFSARSVRPAFDWEAALKARFADVKHKPARTSVRHIREVVTRTVTYTPKMDPAPRGKRRKLE</sequence>
<organism evidence="2 3">
    <name type="scientific">Ophiocordyceps unilateralis</name>
    <name type="common">Zombie-ant fungus</name>
    <name type="synonym">Torrubia unilateralis</name>
    <dbReference type="NCBI Taxonomy" id="268505"/>
    <lineage>
        <taxon>Eukaryota</taxon>
        <taxon>Fungi</taxon>
        <taxon>Dikarya</taxon>
        <taxon>Ascomycota</taxon>
        <taxon>Pezizomycotina</taxon>
        <taxon>Sordariomycetes</taxon>
        <taxon>Hypocreomycetidae</taxon>
        <taxon>Hypocreales</taxon>
        <taxon>Ophiocordycipitaceae</taxon>
        <taxon>Ophiocordyceps</taxon>
    </lineage>
</organism>
<feature type="region of interest" description="Disordered" evidence="1">
    <location>
        <begin position="1"/>
        <end position="88"/>
    </location>
</feature>
<reference evidence="2 3" key="2">
    <citation type="journal article" date="2017" name="Sci. Rep.">
        <title>Ant-infecting Ophiocordyceps genomes reveal a high diversity of potential behavioral manipulation genes and a possible major role for enterotoxins.</title>
        <authorList>
            <person name="de Bekker C."/>
            <person name="Ohm R.A."/>
            <person name="Evans H.C."/>
            <person name="Brachmann A."/>
            <person name="Hughes D.P."/>
        </authorList>
    </citation>
    <scope>NUCLEOTIDE SEQUENCE [LARGE SCALE GENOMIC DNA]</scope>
    <source>
        <strain evidence="2 3">SC16a</strain>
    </source>
</reference>
<protein>
    <submittedName>
        <fullName evidence="2">Uncharacterized protein</fullName>
    </submittedName>
</protein>
<proteinExistence type="predicted"/>
<evidence type="ECO:0000256" key="1">
    <source>
        <dbReference type="SAM" id="MobiDB-lite"/>
    </source>
</evidence>
<keyword evidence="3" id="KW-1185">Reference proteome</keyword>
<evidence type="ECO:0000313" key="3">
    <source>
        <dbReference type="Proteomes" id="UP000037136"/>
    </source>
</evidence>
<dbReference type="OrthoDB" id="5405654at2759"/>
<dbReference type="EMBL" id="LAZP02000117">
    <property type="protein sequence ID" value="PFH60620.1"/>
    <property type="molecule type" value="Genomic_DNA"/>
</dbReference>
<name>A0A2A9PIB0_OPHUN</name>
<dbReference type="PANTHER" id="PTHR42053">
    <property type="match status" value="1"/>
</dbReference>
<dbReference type="STRING" id="268505.A0A2A9PIB0"/>
<reference evidence="2 3" key="1">
    <citation type="journal article" date="2015" name="BMC Genomics">
        <title>Gene expression during zombie ant biting behavior reflects the complexity underlying fungal parasitic behavioral manipulation.</title>
        <authorList>
            <person name="de Bekker C."/>
            <person name="Ohm R.A."/>
            <person name="Loreto R.G."/>
            <person name="Sebastian A."/>
            <person name="Albert I."/>
            <person name="Merrow M."/>
            <person name="Brachmann A."/>
            <person name="Hughes D.P."/>
        </authorList>
    </citation>
    <scope>NUCLEOTIDE SEQUENCE [LARGE SCALE GENOMIC DNA]</scope>
    <source>
        <strain evidence="2 3">SC16a</strain>
    </source>
</reference>
<evidence type="ECO:0000313" key="2">
    <source>
        <dbReference type="EMBL" id="PFH60620.1"/>
    </source>
</evidence>
<dbReference type="AlphaFoldDB" id="A0A2A9PIB0"/>
<gene>
    <name evidence="2" type="ORF">XA68_10631</name>
</gene>
<dbReference type="PANTHER" id="PTHR42053:SF1">
    <property type="match status" value="1"/>
</dbReference>
<feature type="compositionally biased region" description="Low complexity" evidence="1">
    <location>
        <begin position="30"/>
        <end position="44"/>
    </location>
</feature>
<accession>A0A2A9PIB0</accession>
<comment type="caution">
    <text evidence="2">The sequence shown here is derived from an EMBL/GenBank/DDBJ whole genome shotgun (WGS) entry which is preliminary data.</text>
</comment>
<dbReference type="Proteomes" id="UP000037136">
    <property type="component" value="Unassembled WGS sequence"/>
</dbReference>